<feature type="transmembrane region" description="Helical" evidence="1">
    <location>
        <begin position="41"/>
        <end position="60"/>
    </location>
</feature>
<organism evidence="3 4">
    <name type="scientific">Oerskovia turbata</name>
    <dbReference type="NCBI Taxonomy" id="1713"/>
    <lineage>
        <taxon>Bacteria</taxon>
        <taxon>Bacillati</taxon>
        <taxon>Actinomycetota</taxon>
        <taxon>Actinomycetes</taxon>
        <taxon>Micrococcales</taxon>
        <taxon>Cellulomonadaceae</taxon>
        <taxon>Oerskovia</taxon>
    </lineage>
</organism>
<evidence type="ECO:0000313" key="5">
    <source>
        <dbReference type="Proteomes" id="UP000290517"/>
    </source>
</evidence>
<gene>
    <name evidence="2" type="ORF">EQW73_12060</name>
    <name evidence="3" type="ORF">EQW78_06030</name>
</gene>
<keyword evidence="1" id="KW-0812">Transmembrane</keyword>
<keyword evidence="1" id="KW-1133">Transmembrane helix</keyword>
<sequence>MTRIDEELSALSETVAHDTTGPAPEDVVLAVHRSRRRRRGALASGLGGLSLAVAVTAGVVDWSALRPAPSAPAEAPAVVEPLAGDTIQCGTPESDIVPTTTLTLTDVSRGQVEVTNRSSDPFFAASNGTARTVLVQDGRVVAMTLAEVQPLVPVDVGPGDSQVLGVAGAQSCSGIEGNGPAAAPVGTYTAYRVLPVDELSGPDALDTWDGTDGTPVTIVSAPFELEIVDSFPSGAFECGASVPDNLVVKDGLQLVSVVAADAPSPQETSQPGDQQAPLSLFLHNGTGSSVTVGGSGWSSVVFVHDGVVVARTIGVQEPVFQATLAPYESAPVSFELMLACPEFPFGVDPSEVVAYGSLDISPATGTTLDTVVGGPWRVSAADLSSLTAESPAMG</sequence>
<keyword evidence="1" id="KW-0472">Membrane</keyword>
<dbReference type="EMBL" id="SDJQ01000008">
    <property type="protein sequence ID" value="RXR35162.1"/>
    <property type="molecule type" value="Genomic_DNA"/>
</dbReference>
<evidence type="ECO:0000313" key="3">
    <source>
        <dbReference type="EMBL" id="RXR35162.1"/>
    </source>
</evidence>
<dbReference type="RefSeq" id="WP_030151765.1">
    <property type="nucleotide sequence ID" value="NZ_JOFV01000009.1"/>
</dbReference>
<protein>
    <submittedName>
        <fullName evidence="3">Uncharacterized protein</fullName>
    </submittedName>
</protein>
<evidence type="ECO:0000313" key="2">
    <source>
        <dbReference type="EMBL" id="RXR25016.1"/>
    </source>
</evidence>
<dbReference type="AlphaFoldDB" id="A0A4Q1KY09"/>
<dbReference type="Proteomes" id="UP000289805">
    <property type="component" value="Unassembled WGS sequence"/>
</dbReference>
<evidence type="ECO:0000256" key="1">
    <source>
        <dbReference type="SAM" id="Phobius"/>
    </source>
</evidence>
<accession>A0A4Q1KY09</accession>
<evidence type="ECO:0000313" key="4">
    <source>
        <dbReference type="Proteomes" id="UP000289805"/>
    </source>
</evidence>
<dbReference type="EMBL" id="SDJR01000007">
    <property type="protein sequence ID" value="RXR25016.1"/>
    <property type="molecule type" value="Genomic_DNA"/>
</dbReference>
<proteinExistence type="predicted"/>
<dbReference type="Proteomes" id="UP000290517">
    <property type="component" value="Unassembled WGS sequence"/>
</dbReference>
<comment type="caution">
    <text evidence="3">The sequence shown here is derived from an EMBL/GenBank/DDBJ whole genome shotgun (WGS) entry which is preliminary data.</text>
</comment>
<name>A0A4Q1KY09_9CELL</name>
<dbReference type="STRING" id="1713.GCA_000718325_02258"/>
<reference evidence="4 5" key="1">
    <citation type="submission" date="2019-01" db="EMBL/GenBank/DDBJ databases">
        <title>Oerskovia turbata Genome sequencing and assembly.</title>
        <authorList>
            <person name="Dou T."/>
        </authorList>
    </citation>
    <scope>NUCLEOTIDE SEQUENCE [LARGE SCALE GENOMIC DNA]</scope>
    <source>
        <strain evidence="3 4">JCM12123</strain>
        <strain evidence="2 5">JCM3160</strain>
    </source>
</reference>
<keyword evidence="5" id="KW-1185">Reference proteome</keyword>